<reference evidence="1" key="1">
    <citation type="submission" date="2021-07" db="EMBL/GenBank/DDBJ databases">
        <authorList>
            <person name="Durling M."/>
        </authorList>
    </citation>
    <scope>NUCLEOTIDE SEQUENCE</scope>
</reference>
<sequence length="195" mass="23019">MLTIETKLNPPPPPLLPPQKKLLLPLDYHCWVLINWRRTHLVQNLDTEYPLTKNTARNTNCNEIFERTKTILDRAIEARNEVNALFETIRATRQTGNGRAFKPYDVTPDPEFHIGLKVKMDELIRIYKKECALCELFSQRWFNEWRTWLREERIRDQGIAEYERALNQRYTGHVTPENTRYAPSSESSVLTAMSM</sequence>
<evidence type="ECO:0000313" key="2">
    <source>
        <dbReference type="Proteomes" id="UP000701801"/>
    </source>
</evidence>
<dbReference type="Proteomes" id="UP000701801">
    <property type="component" value="Unassembled WGS sequence"/>
</dbReference>
<dbReference type="EMBL" id="CAJVRM010000284">
    <property type="protein sequence ID" value="CAG8978858.1"/>
    <property type="molecule type" value="Genomic_DNA"/>
</dbReference>
<dbReference type="AlphaFoldDB" id="A0A9N9LS44"/>
<protein>
    <submittedName>
        <fullName evidence="1">Uncharacterized protein</fullName>
    </submittedName>
</protein>
<comment type="caution">
    <text evidence="1">The sequence shown here is derived from an EMBL/GenBank/DDBJ whole genome shotgun (WGS) entry which is preliminary data.</text>
</comment>
<dbReference type="OrthoDB" id="10301734at2759"/>
<gene>
    <name evidence="1" type="ORF">HYALB_00008513</name>
</gene>
<evidence type="ECO:0000313" key="1">
    <source>
        <dbReference type="EMBL" id="CAG8978858.1"/>
    </source>
</evidence>
<proteinExistence type="predicted"/>
<accession>A0A9N9LS44</accession>
<name>A0A9N9LS44_9HELO</name>
<organism evidence="1 2">
    <name type="scientific">Hymenoscyphus albidus</name>
    <dbReference type="NCBI Taxonomy" id="595503"/>
    <lineage>
        <taxon>Eukaryota</taxon>
        <taxon>Fungi</taxon>
        <taxon>Dikarya</taxon>
        <taxon>Ascomycota</taxon>
        <taxon>Pezizomycotina</taxon>
        <taxon>Leotiomycetes</taxon>
        <taxon>Helotiales</taxon>
        <taxon>Helotiaceae</taxon>
        <taxon>Hymenoscyphus</taxon>
    </lineage>
</organism>
<keyword evidence="2" id="KW-1185">Reference proteome</keyword>